<reference evidence="8" key="2">
    <citation type="journal article" date="2021" name="Microbiome">
        <title>Successional dynamics and alternative stable states in a saline activated sludge microbial community over 9 years.</title>
        <authorList>
            <person name="Wang Y."/>
            <person name="Ye J."/>
            <person name="Ju F."/>
            <person name="Liu L."/>
            <person name="Boyd J.A."/>
            <person name="Deng Y."/>
            <person name="Parks D.H."/>
            <person name="Jiang X."/>
            <person name="Yin X."/>
            <person name="Woodcroft B.J."/>
            <person name="Tyson G.W."/>
            <person name="Hugenholtz P."/>
            <person name="Polz M.F."/>
            <person name="Zhang T."/>
        </authorList>
    </citation>
    <scope>NUCLEOTIDE SEQUENCE</scope>
    <source>
        <strain evidence="8">HKST-UBA09</strain>
    </source>
</reference>
<dbReference type="Gene3D" id="3.30.70.1660">
    <property type="match status" value="1"/>
</dbReference>
<dbReference type="Gene3D" id="3.30.160.20">
    <property type="match status" value="1"/>
</dbReference>
<dbReference type="GO" id="GO:0005737">
    <property type="term" value="C:cytoplasm"/>
    <property type="evidence" value="ECO:0007669"/>
    <property type="project" value="UniProtKB-SubCell"/>
</dbReference>
<comment type="PTM">
    <text evidence="4">Methylated by PrmC. Methylation increases the termination efficiency of RF2.</text>
</comment>
<proteinExistence type="inferred from homology"/>
<reference evidence="8" key="1">
    <citation type="submission" date="2020-04" db="EMBL/GenBank/DDBJ databases">
        <authorList>
            <person name="Zhang T."/>
        </authorList>
    </citation>
    <scope>NUCLEOTIDE SEQUENCE</scope>
    <source>
        <strain evidence="8">HKST-UBA09</strain>
    </source>
</reference>
<comment type="function">
    <text evidence="4">Peptide chain release factor 2 directs the termination of translation in response to the peptide chain termination codons UGA and UAA.</text>
</comment>
<dbReference type="Pfam" id="PF00472">
    <property type="entry name" value="RF-1"/>
    <property type="match status" value="1"/>
</dbReference>
<sequence length="364" mass="41313">MTLSELKSKFNDLESRFNSIRKKKNLPELMSELEELEKLSTASDFWSNQEKAQEISRKSGDLRNEIEIVQKLESSIENSKGMISEDINEEDIELVALIEEDLKSLENDITKIELSTFLSGKFDSSDCILTINAGQGGTEAMDWSEILLRMYMRYITAVGWKADIVEEVRGTEAGYQTVVLKVQGRFAYGYLKHEQGTHRLVRNSPFNSAGLRQTSFANVLVEPVVNEDIDIEVKDEDLEFNAVRSSGAGGQNVNKVATKVRLKHKPSGITVESSAHRTQHQNRVEAMKLLKAKLYMIEEEKREAEMNKEKGEYKKASWGNQIRNYVLSPYKLVKDLRTGVETAQSDSVLDGDIQEFIDAEVRML</sequence>
<evidence type="ECO:0000256" key="4">
    <source>
        <dbReference type="HAMAP-Rule" id="MF_00094"/>
    </source>
</evidence>
<keyword evidence="6" id="KW-0175">Coiled coil</keyword>
<keyword evidence="2 4" id="KW-0488">Methylation</keyword>
<name>A0A955L9E1_9BACT</name>
<protein>
    <recommendedName>
        <fullName evidence="4 5">Peptide chain release factor 2</fullName>
        <shortName evidence="4">RF-2</shortName>
    </recommendedName>
</protein>
<keyword evidence="3 4" id="KW-0648">Protein biosynthesis</keyword>
<feature type="domain" description="Prokaryotic-type class I peptide chain release factors" evidence="7">
    <location>
        <begin position="244"/>
        <end position="260"/>
    </location>
</feature>
<evidence type="ECO:0000256" key="5">
    <source>
        <dbReference type="NCBIfam" id="TIGR00020"/>
    </source>
</evidence>
<dbReference type="InterPro" id="IPR000352">
    <property type="entry name" value="Pep_chain_release_fac_I"/>
</dbReference>
<dbReference type="EMBL" id="JAGQLF010000006">
    <property type="protein sequence ID" value="MCA9386552.1"/>
    <property type="molecule type" value="Genomic_DNA"/>
</dbReference>
<dbReference type="SUPFAM" id="SSF75620">
    <property type="entry name" value="Release factor"/>
    <property type="match status" value="1"/>
</dbReference>
<dbReference type="Proteomes" id="UP000714915">
    <property type="component" value="Unassembled WGS sequence"/>
</dbReference>
<accession>A0A955L9E1</accession>
<dbReference type="SMART" id="SM00937">
    <property type="entry name" value="PCRF"/>
    <property type="match status" value="1"/>
</dbReference>
<dbReference type="GO" id="GO:0016149">
    <property type="term" value="F:translation release factor activity, codon specific"/>
    <property type="evidence" value="ECO:0007669"/>
    <property type="project" value="UniProtKB-UniRule"/>
</dbReference>
<comment type="similarity">
    <text evidence="1 4">Belongs to the prokaryotic/mitochondrial release factor family.</text>
</comment>
<dbReference type="NCBIfam" id="TIGR00020">
    <property type="entry name" value="prfB"/>
    <property type="match status" value="1"/>
</dbReference>
<evidence type="ECO:0000313" key="9">
    <source>
        <dbReference type="Proteomes" id="UP000714915"/>
    </source>
</evidence>
<dbReference type="Gene3D" id="1.20.58.410">
    <property type="entry name" value="Release factor"/>
    <property type="match status" value="1"/>
</dbReference>
<dbReference type="PROSITE" id="PS00745">
    <property type="entry name" value="RF_PROK_I"/>
    <property type="match status" value="1"/>
</dbReference>
<evidence type="ECO:0000313" key="8">
    <source>
        <dbReference type="EMBL" id="MCA9386552.1"/>
    </source>
</evidence>
<evidence type="ECO:0000256" key="3">
    <source>
        <dbReference type="ARBA" id="ARBA00022917"/>
    </source>
</evidence>
<dbReference type="PANTHER" id="PTHR43116:SF3">
    <property type="entry name" value="CLASS I PEPTIDE CHAIN RELEASE FACTOR"/>
    <property type="match status" value="1"/>
</dbReference>
<evidence type="ECO:0000256" key="1">
    <source>
        <dbReference type="ARBA" id="ARBA00010835"/>
    </source>
</evidence>
<organism evidence="8 9">
    <name type="scientific">Candidatus Dojkabacteria bacterium</name>
    <dbReference type="NCBI Taxonomy" id="2099670"/>
    <lineage>
        <taxon>Bacteria</taxon>
        <taxon>Candidatus Dojkabacteria</taxon>
    </lineage>
</organism>
<dbReference type="Pfam" id="PF03462">
    <property type="entry name" value="PCRF"/>
    <property type="match status" value="1"/>
</dbReference>
<dbReference type="HAMAP" id="MF_00094">
    <property type="entry name" value="Rel_fac_2"/>
    <property type="match status" value="1"/>
</dbReference>
<feature type="coiled-coil region" evidence="6">
    <location>
        <begin position="88"/>
        <end position="115"/>
    </location>
</feature>
<evidence type="ECO:0000259" key="7">
    <source>
        <dbReference type="PROSITE" id="PS00745"/>
    </source>
</evidence>
<comment type="subcellular location">
    <subcellularLocation>
        <location evidence="4">Cytoplasm</location>
    </subcellularLocation>
</comment>
<keyword evidence="4" id="KW-0963">Cytoplasm</keyword>
<dbReference type="InterPro" id="IPR005139">
    <property type="entry name" value="PCRF"/>
</dbReference>
<feature type="modified residue" description="N5-methylglutamine" evidence="4">
    <location>
        <position position="251"/>
    </location>
</feature>
<gene>
    <name evidence="4 8" type="primary">prfB</name>
    <name evidence="8" type="ORF">KC669_00810</name>
</gene>
<dbReference type="PANTHER" id="PTHR43116">
    <property type="entry name" value="PEPTIDE CHAIN RELEASE FACTOR 2"/>
    <property type="match status" value="1"/>
</dbReference>
<evidence type="ECO:0000256" key="6">
    <source>
        <dbReference type="SAM" id="Coils"/>
    </source>
</evidence>
<dbReference type="InterPro" id="IPR004374">
    <property type="entry name" value="PrfB"/>
</dbReference>
<comment type="caution">
    <text evidence="8">The sequence shown here is derived from an EMBL/GenBank/DDBJ whole genome shotgun (WGS) entry which is preliminary data.</text>
</comment>
<dbReference type="InterPro" id="IPR045853">
    <property type="entry name" value="Pep_chain_release_fac_I_sf"/>
</dbReference>
<evidence type="ECO:0000256" key="2">
    <source>
        <dbReference type="ARBA" id="ARBA00022481"/>
    </source>
</evidence>
<dbReference type="AlphaFoldDB" id="A0A955L9E1"/>